<evidence type="ECO:0000259" key="2">
    <source>
        <dbReference type="PROSITE" id="PS51740"/>
    </source>
</evidence>
<evidence type="ECO:0000313" key="4">
    <source>
        <dbReference type="Proteomes" id="UP000295554"/>
    </source>
</evidence>
<name>A0A4R5LN46_9GAMM</name>
<reference evidence="3 4" key="1">
    <citation type="submission" date="2019-03" db="EMBL/GenBank/DDBJ databases">
        <title>Seongchinamella monodicae gen. nov., sp. nov., a novel member of the Gammaproteobacteria isolated from a tidal mudflat of beach.</title>
        <authorList>
            <person name="Yang H.G."/>
            <person name="Kang J.W."/>
            <person name="Lee S.D."/>
        </authorList>
    </citation>
    <scope>NUCLEOTIDE SEQUENCE [LARGE SCALE GENOMIC DNA]</scope>
    <source>
        <strain evidence="3 4">GH4-78</strain>
    </source>
</reference>
<sequence length="76" mass="8616">MTTSTSRLTSKYQATIPADVRRHLELRAGDRVAFEIREDGVILSKVRPLDQEYLSAAEETLSEWASQEDDEAYADL</sequence>
<dbReference type="InterPro" id="IPR037914">
    <property type="entry name" value="SpoVT-AbrB_sf"/>
</dbReference>
<dbReference type="EMBL" id="SMSE01000005">
    <property type="protein sequence ID" value="TDG11631.1"/>
    <property type="molecule type" value="Genomic_DNA"/>
</dbReference>
<dbReference type="SMART" id="SM00966">
    <property type="entry name" value="SpoVT_AbrB"/>
    <property type="match status" value="1"/>
</dbReference>
<evidence type="ECO:0000256" key="1">
    <source>
        <dbReference type="PROSITE-ProRule" id="PRU01076"/>
    </source>
</evidence>
<organism evidence="3 4">
    <name type="scientific">Seongchinamella unica</name>
    <dbReference type="NCBI Taxonomy" id="2547392"/>
    <lineage>
        <taxon>Bacteria</taxon>
        <taxon>Pseudomonadati</taxon>
        <taxon>Pseudomonadota</taxon>
        <taxon>Gammaproteobacteria</taxon>
        <taxon>Cellvibrionales</taxon>
        <taxon>Halieaceae</taxon>
        <taxon>Seongchinamella</taxon>
    </lineage>
</organism>
<dbReference type="NCBIfam" id="TIGR01439">
    <property type="entry name" value="lp_hng_hel_AbrB"/>
    <property type="match status" value="1"/>
</dbReference>
<keyword evidence="4" id="KW-1185">Reference proteome</keyword>
<dbReference type="SUPFAM" id="SSF89447">
    <property type="entry name" value="AbrB/MazE/MraZ-like"/>
    <property type="match status" value="1"/>
</dbReference>
<protein>
    <submittedName>
        <fullName evidence="3">AbrB/MazE/SpoVT family DNA-binding domain-containing protein</fullName>
    </submittedName>
</protein>
<proteinExistence type="predicted"/>
<dbReference type="Pfam" id="PF04014">
    <property type="entry name" value="MazE_antitoxin"/>
    <property type="match status" value="1"/>
</dbReference>
<gene>
    <name evidence="3" type="ORF">E2F43_18135</name>
</gene>
<comment type="caution">
    <text evidence="3">The sequence shown here is derived from an EMBL/GenBank/DDBJ whole genome shotgun (WGS) entry which is preliminary data.</text>
</comment>
<dbReference type="Gene3D" id="2.10.260.10">
    <property type="match status" value="1"/>
</dbReference>
<feature type="domain" description="SpoVT-AbrB" evidence="2">
    <location>
        <begin position="3"/>
        <end position="48"/>
    </location>
</feature>
<dbReference type="GO" id="GO:0003677">
    <property type="term" value="F:DNA binding"/>
    <property type="evidence" value="ECO:0007669"/>
    <property type="project" value="UniProtKB-UniRule"/>
</dbReference>
<dbReference type="AlphaFoldDB" id="A0A4R5LN46"/>
<dbReference type="Proteomes" id="UP000295554">
    <property type="component" value="Unassembled WGS sequence"/>
</dbReference>
<accession>A0A4R5LN46</accession>
<keyword evidence="1 3" id="KW-0238">DNA-binding</keyword>
<dbReference type="PROSITE" id="PS51740">
    <property type="entry name" value="SPOVT_ABRB"/>
    <property type="match status" value="1"/>
</dbReference>
<dbReference type="RefSeq" id="WP_133215384.1">
    <property type="nucleotide sequence ID" value="NZ_SMSE01000005.1"/>
</dbReference>
<evidence type="ECO:0000313" key="3">
    <source>
        <dbReference type="EMBL" id="TDG11631.1"/>
    </source>
</evidence>
<dbReference type="OrthoDB" id="426345at2"/>
<dbReference type="InterPro" id="IPR007159">
    <property type="entry name" value="SpoVT-AbrB_dom"/>
</dbReference>